<dbReference type="GO" id="GO:0016042">
    <property type="term" value="P:lipid catabolic process"/>
    <property type="evidence" value="ECO:0007669"/>
    <property type="project" value="UniProtKB-KW"/>
</dbReference>
<keyword evidence="2" id="KW-0378">Hydrolase</keyword>
<sequence>MNNSAAAAVTHVLHNKRDFLSVNNMEDLLVLSIRNGAQAKRMNNAGECSTSMVVDIALDDISETVDQMLGNAFCWNRTDYVRIQDEEILHTIHRWEIALVVEDLRDGSCCRIVHHQAAIDGGA</sequence>
<dbReference type="GO" id="GO:0016787">
    <property type="term" value="F:hydrolase activity"/>
    <property type="evidence" value="ECO:0007669"/>
    <property type="project" value="UniProtKB-KW"/>
</dbReference>
<evidence type="ECO:0000256" key="1">
    <source>
        <dbReference type="ARBA" id="ARBA00010240"/>
    </source>
</evidence>
<evidence type="ECO:0000313" key="4">
    <source>
        <dbReference type="EMBL" id="KHN03667.1"/>
    </source>
</evidence>
<dbReference type="PANTHER" id="PTHR32241">
    <property type="entry name" value="PATATIN-LIKE PROTEIN 6"/>
    <property type="match status" value="1"/>
</dbReference>
<accession>A0A0B2P7R6</accession>
<name>A0A0B2P7R6_GLYSO</name>
<evidence type="ECO:0000256" key="2">
    <source>
        <dbReference type="ARBA" id="ARBA00022801"/>
    </source>
</evidence>
<dbReference type="EMBL" id="KN669721">
    <property type="protein sequence ID" value="KHN03667.1"/>
    <property type="molecule type" value="Genomic_DNA"/>
</dbReference>
<dbReference type="PANTHER" id="PTHR32241:SF13">
    <property type="entry name" value="INACTIVE PATATIN-LIKE PROTEIN 9-RELATED"/>
    <property type="match status" value="1"/>
</dbReference>
<gene>
    <name evidence="4" type="ORF">glysoja_035410</name>
</gene>
<dbReference type="Proteomes" id="UP000053555">
    <property type="component" value="Unassembled WGS sequence"/>
</dbReference>
<organism evidence="4">
    <name type="scientific">Glycine soja</name>
    <name type="common">Wild soybean</name>
    <dbReference type="NCBI Taxonomy" id="3848"/>
    <lineage>
        <taxon>Eukaryota</taxon>
        <taxon>Viridiplantae</taxon>
        <taxon>Streptophyta</taxon>
        <taxon>Embryophyta</taxon>
        <taxon>Tracheophyta</taxon>
        <taxon>Spermatophyta</taxon>
        <taxon>Magnoliopsida</taxon>
        <taxon>eudicotyledons</taxon>
        <taxon>Gunneridae</taxon>
        <taxon>Pentapetalae</taxon>
        <taxon>rosids</taxon>
        <taxon>fabids</taxon>
        <taxon>Fabales</taxon>
        <taxon>Fabaceae</taxon>
        <taxon>Papilionoideae</taxon>
        <taxon>50 kb inversion clade</taxon>
        <taxon>NPAAA clade</taxon>
        <taxon>indigoferoid/millettioid clade</taxon>
        <taxon>Phaseoleae</taxon>
        <taxon>Glycine</taxon>
        <taxon>Glycine subgen. Soja</taxon>
    </lineage>
</organism>
<comment type="similarity">
    <text evidence="1">Belongs to the patatin family.</text>
</comment>
<protein>
    <submittedName>
        <fullName evidence="4">Uncharacterized protein</fullName>
    </submittedName>
</protein>
<dbReference type="AlphaFoldDB" id="A0A0B2P7R6"/>
<reference evidence="4" key="1">
    <citation type="submission" date="2014-07" db="EMBL/GenBank/DDBJ databases">
        <title>Identification of a novel salt tolerance gene in wild soybean by whole-genome sequencing.</title>
        <authorList>
            <person name="Lam H.-M."/>
            <person name="Qi X."/>
            <person name="Li M.-W."/>
            <person name="Liu X."/>
            <person name="Xie M."/>
            <person name="Ni M."/>
            <person name="Xu X."/>
        </authorList>
    </citation>
    <scope>NUCLEOTIDE SEQUENCE [LARGE SCALE GENOMIC DNA]</scope>
    <source>
        <tissue evidence="4">Root</tissue>
    </source>
</reference>
<proteinExistence type="inferred from homology"/>
<keyword evidence="3" id="KW-0442">Lipid degradation</keyword>
<evidence type="ECO:0000256" key="3">
    <source>
        <dbReference type="ARBA" id="ARBA00022963"/>
    </source>
</evidence>
<keyword evidence="3" id="KW-0443">Lipid metabolism</keyword>